<dbReference type="InterPro" id="IPR000073">
    <property type="entry name" value="AB_hydrolase_1"/>
</dbReference>
<dbReference type="Proteomes" id="UP000812966">
    <property type="component" value="Unassembled WGS sequence"/>
</dbReference>
<dbReference type="GO" id="GO:0005739">
    <property type="term" value="C:mitochondrion"/>
    <property type="evidence" value="ECO:0007669"/>
    <property type="project" value="TreeGrafter"/>
</dbReference>
<gene>
    <name evidence="4" type="ORF">FFLO_05906</name>
</gene>
<comment type="caution">
    <text evidence="4">The sequence shown here is derived from an EMBL/GenBank/DDBJ whole genome shotgun (WGS) entry which is preliminary data.</text>
</comment>
<feature type="domain" description="AB hydrolase-1" evidence="3">
    <location>
        <begin position="312"/>
        <end position="513"/>
    </location>
</feature>
<accession>A0A8K0NMR7</accession>
<evidence type="ECO:0000259" key="3">
    <source>
        <dbReference type="Pfam" id="PF00561"/>
    </source>
</evidence>
<name>A0A8K0NMR7_9TREE</name>
<dbReference type="GO" id="GO:0009086">
    <property type="term" value="P:methionine biosynthetic process"/>
    <property type="evidence" value="ECO:0007669"/>
    <property type="project" value="TreeGrafter"/>
</dbReference>
<dbReference type="GO" id="GO:0009092">
    <property type="term" value="P:homoserine metabolic process"/>
    <property type="evidence" value="ECO:0007669"/>
    <property type="project" value="TreeGrafter"/>
</dbReference>
<dbReference type="GO" id="GO:0004414">
    <property type="term" value="F:homoserine O-acetyltransferase activity"/>
    <property type="evidence" value="ECO:0007669"/>
    <property type="project" value="TreeGrafter"/>
</dbReference>
<dbReference type="EMBL" id="JABELV010000165">
    <property type="protein sequence ID" value="KAG7528846.1"/>
    <property type="molecule type" value="Genomic_DNA"/>
</dbReference>
<evidence type="ECO:0000313" key="4">
    <source>
        <dbReference type="EMBL" id="KAG7528846.1"/>
    </source>
</evidence>
<feature type="compositionally biased region" description="Low complexity" evidence="2">
    <location>
        <begin position="60"/>
        <end position="81"/>
    </location>
</feature>
<feature type="region of interest" description="Disordered" evidence="2">
    <location>
        <begin position="1"/>
        <end position="111"/>
    </location>
</feature>
<dbReference type="NCBIfam" id="NF001209">
    <property type="entry name" value="PRK00175.1"/>
    <property type="match status" value="1"/>
</dbReference>
<keyword evidence="5" id="KW-1185">Reference proteome</keyword>
<evidence type="ECO:0000256" key="2">
    <source>
        <dbReference type="SAM" id="MobiDB-lite"/>
    </source>
</evidence>
<dbReference type="GO" id="GO:0009001">
    <property type="term" value="F:serine O-acetyltransferase activity"/>
    <property type="evidence" value="ECO:0007669"/>
    <property type="project" value="TreeGrafter"/>
</dbReference>
<dbReference type="HAMAP" id="MF_00296">
    <property type="entry name" value="MetX_acyltransf"/>
    <property type="match status" value="1"/>
</dbReference>
<comment type="similarity">
    <text evidence="1">Belongs to the AB hydrolase superfamily. MetX family.</text>
</comment>
<dbReference type="InterPro" id="IPR029058">
    <property type="entry name" value="AB_hydrolase_fold"/>
</dbReference>
<dbReference type="OrthoDB" id="444135at2759"/>
<reference evidence="4" key="1">
    <citation type="submission" date="2020-04" db="EMBL/GenBank/DDBJ databases">
        <title>Analysis of mating type loci in Filobasidium floriforme.</title>
        <authorList>
            <person name="Nowrousian M."/>
        </authorList>
    </citation>
    <scope>NUCLEOTIDE SEQUENCE</scope>
    <source>
        <strain evidence="4">CBS 6242</strain>
    </source>
</reference>
<proteinExistence type="inferred from homology"/>
<dbReference type="GO" id="GO:0006535">
    <property type="term" value="P:cysteine biosynthetic process from serine"/>
    <property type="evidence" value="ECO:0007669"/>
    <property type="project" value="TreeGrafter"/>
</dbReference>
<dbReference type="SUPFAM" id="SSF53474">
    <property type="entry name" value="alpha/beta-Hydrolases"/>
    <property type="match status" value="1"/>
</dbReference>
<evidence type="ECO:0000256" key="1">
    <source>
        <dbReference type="ARBA" id="ARBA00006886"/>
    </source>
</evidence>
<organism evidence="4 5">
    <name type="scientific">Filobasidium floriforme</name>
    <dbReference type="NCBI Taxonomy" id="5210"/>
    <lineage>
        <taxon>Eukaryota</taxon>
        <taxon>Fungi</taxon>
        <taxon>Dikarya</taxon>
        <taxon>Basidiomycota</taxon>
        <taxon>Agaricomycotina</taxon>
        <taxon>Tremellomycetes</taxon>
        <taxon>Filobasidiales</taxon>
        <taxon>Filobasidiaceae</taxon>
        <taxon>Filobasidium</taxon>
    </lineage>
</organism>
<dbReference type="InterPro" id="IPR008220">
    <property type="entry name" value="HAT_MetX-like"/>
</dbReference>
<feature type="region of interest" description="Disordered" evidence="2">
    <location>
        <begin position="127"/>
        <end position="210"/>
    </location>
</feature>
<feature type="compositionally biased region" description="Basic and acidic residues" evidence="2">
    <location>
        <begin position="99"/>
        <end position="111"/>
    </location>
</feature>
<dbReference type="PANTHER" id="PTHR32268:SF16">
    <property type="entry name" value="SERINE O-SUCCINYLTRANSFERASE"/>
    <property type="match status" value="1"/>
</dbReference>
<dbReference type="AlphaFoldDB" id="A0A8K0NMR7"/>
<sequence length="716" mass="77487">MSSRSILQRARTTTRHLVSSTSSRNISCSSVRLDDSPIPSPFQPKPHLRPEALQGVLRYSTSSSSSSLPTSSSHAYSTKSSRPADPPTKPSPESLLDTSRSHEHDDSKRKEQIKYDQDHDVRLHHEHLAPVAPKLPPRRRPNYQAAGFGLSGDYGRKAQPGPIAGRQGGKKRTTDRSDKKAVVSTEDKEEPASPDLPAQPTPHTSAFTRHDPNVQVLGTGTGGNVQMSSSAGGVGGAGEVLGVQGSEVRRMDEGEKDAVDGNEAEACYVPPPSTLAYHHPSPLPLIYSPHPLPNYTIAYETWGNLNADRSNAILLHTGLSASSHVASGGNGVSEDVASRKGWWEDFVGSGKAIDTDRFFVICTNTIGGCFGSTGPSSQWPHGEEGERWATRFPTLSLFDMVRAQLSLLDGLGIDKLYASIGSSMGGMQSLALAYLEPERVGRVASISATGRSGLGGVGMRFAQRSVLMSDPNWNRGFYYDGVPPHAGMKLARQIATITYRSGPEWEQRFGRKMLSETVDERGEKVVGVPSLSPDFLIETYLDHQGERFCLTYDANSMIYLSKAMDLFDMTDDMLAALSDKFKSAYPDDPNPFPHPTDNVSPELGENISSSSVIGPISSQTEKHKKKYAAPFIPTSKSPHLASLAKGLARLQNIPALILGVQSDVLFPVEQQRELADALKLAGNEKVSYYELGGVWGHDTFLLDVQGVGGAIRGFLH</sequence>
<dbReference type="Gene3D" id="3.40.50.1820">
    <property type="entry name" value="alpha/beta hydrolase"/>
    <property type="match status" value="1"/>
</dbReference>
<evidence type="ECO:0000313" key="5">
    <source>
        <dbReference type="Proteomes" id="UP000812966"/>
    </source>
</evidence>
<protein>
    <recommendedName>
        <fullName evidence="3">AB hydrolase-1 domain-containing protein</fullName>
    </recommendedName>
</protein>
<feature type="compositionally biased region" description="Low complexity" evidence="2">
    <location>
        <begin position="19"/>
        <end position="30"/>
    </location>
</feature>
<dbReference type="PANTHER" id="PTHR32268">
    <property type="entry name" value="HOMOSERINE O-ACETYLTRANSFERASE"/>
    <property type="match status" value="1"/>
</dbReference>
<dbReference type="NCBIfam" id="TIGR01392">
    <property type="entry name" value="homoserO_Ac_trn"/>
    <property type="match status" value="1"/>
</dbReference>
<feature type="compositionally biased region" description="Basic and acidic residues" evidence="2">
    <location>
        <begin position="172"/>
        <end position="181"/>
    </location>
</feature>
<dbReference type="Pfam" id="PF00561">
    <property type="entry name" value="Abhydrolase_1"/>
    <property type="match status" value="1"/>
</dbReference>